<keyword evidence="2" id="KW-1133">Transmembrane helix</keyword>
<evidence type="ECO:0000313" key="3">
    <source>
        <dbReference type="EMBL" id="EFN87138.1"/>
    </source>
</evidence>
<dbReference type="Proteomes" id="UP000008237">
    <property type="component" value="Unassembled WGS sequence"/>
</dbReference>
<reference evidence="3 4" key="1">
    <citation type="journal article" date="2010" name="Science">
        <title>Genomic comparison of the ants Camponotus floridanus and Harpegnathos saltator.</title>
        <authorList>
            <person name="Bonasio R."/>
            <person name="Zhang G."/>
            <person name="Ye C."/>
            <person name="Mutti N.S."/>
            <person name="Fang X."/>
            <person name="Qin N."/>
            <person name="Donahue G."/>
            <person name="Yang P."/>
            <person name="Li Q."/>
            <person name="Li C."/>
            <person name="Zhang P."/>
            <person name="Huang Z."/>
            <person name="Berger S.L."/>
            <person name="Reinberg D."/>
            <person name="Wang J."/>
            <person name="Liebig J."/>
        </authorList>
    </citation>
    <scope>NUCLEOTIDE SEQUENCE [LARGE SCALE GENOMIC DNA]</scope>
    <source>
        <strain evidence="3 4">R22 G/1</strain>
    </source>
</reference>
<organism evidence="4">
    <name type="scientific">Harpegnathos saltator</name>
    <name type="common">Jerdon's jumping ant</name>
    <dbReference type="NCBI Taxonomy" id="610380"/>
    <lineage>
        <taxon>Eukaryota</taxon>
        <taxon>Metazoa</taxon>
        <taxon>Ecdysozoa</taxon>
        <taxon>Arthropoda</taxon>
        <taxon>Hexapoda</taxon>
        <taxon>Insecta</taxon>
        <taxon>Pterygota</taxon>
        <taxon>Neoptera</taxon>
        <taxon>Endopterygota</taxon>
        <taxon>Hymenoptera</taxon>
        <taxon>Apocrita</taxon>
        <taxon>Aculeata</taxon>
        <taxon>Formicoidea</taxon>
        <taxon>Formicidae</taxon>
        <taxon>Ponerinae</taxon>
        <taxon>Ponerini</taxon>
        <taxon>Harpegnathos</taxon>
    </lineage>
</organism>
<keyword evidence="4" id="KW-1185">Reference proteome</keyword>
<name>E2BB47_HARSA</name>
<evidence type="ECO:0000313" key="4">
    <source>
        <dbReference type="Proteomes" id="UP000008237"/>
    </source>
</evidence>
<keyword evidence="2" id="KW-0472">Membrane</keyword>
<sequence length="80" mass="8743">MFACSPSRTAGQDPLSSQRDDTTGINERSRKPQDATTLSRRPQRSLTVPKTTAILVGIAMHLHLDTFAIVALSAIKYDES</sequence>
<dbReference type="EMBL" id="GL446901">
    <property type="protein sequence ID" value="EFN87138.1"/>
    <property type="molecule type" value="Genomic_DNA"/>
</dbReference>
<feature type="compositionally biased region" description="Basic and acidic residues" evidence="1">
    <location>
        <begin position="18"/>
        <end position="33"/>
    </location>
</feature>
<feature type="compositionally biased region" description="Polar residues" evidence="1">
    <location>
        <begin position="34"/>
        <end position="44"/>
    </location>
</feature>
<feature type="compositionally biased region" description="Polar residues" evidence="1">
    <location>
        <begin position="1"/>
        <end position="17"/>
    </location>
</feature>
<dbReference type="InParanoid" id="E2BB47"/>
<proteinExistence type="predicted"/>
<gene>
    <name evidence="3" type="ORF">EAI_06817</name>
</gene>
<dbReference type="AlphaFoldDB" id="E2BB47"/>
<accession>E2BB47</accession>
<keyword evidence="2" id="KW-0812">Transmembrane</keyword>
<evidence type="ECO:0000256" key="2">
    <source>
        <dbReference type="SAM" id="Phobius"/>
    </source>
</evidence>
<feature type="region of interest" description="Disordered" evidence="1">
    <location>
        <begin position="1"/>
        <end position="44"/>
    </location>
</feature>
<protein>
    <submittedName>
        <fullName evidence="3">Uncharacterized protein</fullName>
    </submittedName>
</protein>
<feature type="transmembrane region" description="Helical" evidence="2">
    <location>
        <begin position="53"/>
        <end position="75"/>
    </location>
</feature>
<evidence type="ECO:0000256" key="1">
    <source>
        <dbReference type="SAM" id="MobiDB-lite"/>
    </source>
</evidence>